<dbReference type="Proteomes" id="UP001306508">
    <property type="component" value="Unassembled WGS sequence"/>
</dbReference>
<feature type="compositionally biased region" description="Acidic residues" evidence="11">
    <location>
        <begin position="171"/>
        <end position="180"/>
    </location>
</feature>
<evidence type="ECO:0000256" key="4">
    <source>
        <dbReference type="ARBA" id="ARBA00022490"/>
    </source>
</evidence>
<feature type="region of interest" description="Disordered" evidence="11">
    <location>
        <begin position="152"/>
        <end position="180"/>
    </location>
</feature>
<comment type="caution">
    <text evidence="14">The sequence shown here is derived from an EMBL/GenBank/DDBJ whole genome shotgun (WGS) entry which is preliminary data.</text>
</comment>
<evidence type="ECO:0000256" key="8">
    <source>
        <dbReference type="ARBA" id="ARBA00023163"/>
    </source>
</evidence>
<dbReference type="PANTHER" id="PTHR23326">
    <property type="entry name" value="CCR4 NOT-RELATED"/>
    <property type="match status" value="1"/>
</dbReference>
<organism evidence="14 15">
    <name type="scientific">Arxiozyma heterogenica</name>
    <dbReference type="NCBI Taxonomy" id="278026"/>
    <lineage>
        <taxon>Eukaryota</taxon>
        <taxon>Fungi</taxon>
        <taxon>Dikarya</taxon>
        <taxon>Ascomycota</taxon>
        <taxon>Saccharomycotina</taxon>
        <taxon>Saccharomycetes</taxon>
        <taxon>Saccharomycetales</taxon>
        <taxon>Saccharomycetaceae</taxon>
        <taxon>Arxiozyma</taxon>
    </lineage>
</organism>
<feature type="region of interest" description="Disordered" evidence="11">
    <location>
        <begin position="248"/>
        <end position="338"/>
    </location>
</feature>
<comment type="similarity">
    <text evidence="3 10">Belongs to the CNOT2/3/5 family.</text>
</comment>
<dbReference type="InterPro" id="IPR007282">
    <property type="entry name" value="NOT2/3/5_C"/>
</dbReference>
<evidence type="ECO:0000259" key="12">
    <source>
        <dbReference type="Pfam" id="PF04065"/>
    </source>
</evidence>
<evidence type="ECO:0000256" key="11">
    <source>
        <dbReference type="SAM" id="MobiDB-lite"/>
    </source>
</evidence>
<evidence type="ECO:0000256" key="6">
    <source>
        <dbReference type="ARBA" id="ARBA00022553"/>
    </source>
</evidence>
<dbReference type="GO" id="GO:0030015">
    <property type="term" value="C:CCR4-NOT core complex"/>
    <property type="evidence" value="ECO:0007669"/>
    <property type="project" value="UniProtKB-UniRule"/>
</dbReference>
<proteinExistence type="inferred from homology"/>
<feature type="compositionally biased region" description="Low complexity" evidence="11">
    <location>
        <begin position="152"/>
        <end position="170"/>
    </location>
</feature>
<dbReference type="Pfam" id="PF04153">
    <property type="entry name" value="NOT2_3_5_C"/>
    <property type="match status" value="1"/>
</dbReference>
<dbReference type="PIRSF" id="PIRSF005290">
    <property type="entry name" value="NOT_su_3_5"/>
    <property type="match status" value="1"/>
</dbReference>
<dbReference type="AlphaFoldDB" id="A0AAN7W0H7"/>
<keyword evidence="8 10" id="KW-0804">Transcription</keyword>
<evidence type="ECO:0000259" key="13">
    <source>
        <dbReference type="Pfam" id="PF04153"/>
    </source>
</evidence>
<keyword evidence="9 10" id="KW-0539">Nucleus</keyword>
<keyword evidence="10" id="KW-0010">Activator</keyword>
<keyword evidence="4 10" id="KW-0963">Cytoplasm</keyword>
<keyword evidence="6" id="KW-0597">Phosphoprotein</keyword>
<sequence>MSQRKLQQDIDKVLKKVKDGVQEFDLIYNKFESIDPNENQSYKEKLEMDLKREIKKLQKHREQIKLWVSKEDIKDKDQLNNLVNSRKLIETKMELFKSIEKLMKIKQFSKIALSNPQLFIDPNDKIKNESCQFVVDCINELQKQLELLETYNNNNNNGSSSNSRTNSNDSDSGDSDISQDENESIKRHLYHINNLENILKLLQNDEMSSSKLNEYKDDILYYVENNNDPDFIEYDTLYQDMGCEVTTTSATIPSSSNTNNLATPTNSNDKKKNIVGTPKKKLITSSSITTTNTSSSQPVSSTSNNHNNNNNNNNNNVTVTPNASNDINLNKKKDNTITNNKKTTEEPVLTFPKDRTDEIKEIMEKDIETNVKAFENKLFKDELKYWHNSKKKLLQPVDTMPQDLVSKLESSLLNCPDSLDADSPSFYREPLSLPHPTSVFFPNEPIRFVYPYDINENTSSAANGITSSKNLNGIVDLHNQSTTRHGNAGNTISTDGTTISNTNGTTSVTNIYNNNGTNIINGKSSTTQGKRYYNDIYSNTSLAKIFTKFDLDTLFFIFYHYQGSYEQFLAARELNKNRNWQFNKKDRCWYYKEIEKLPPGIISNSNTNINKLEEESWRYFDYKKSWLARRCNSDFVYNEKDFEVL</sequence>
<evidence type="ECO:0000313" key="15">
    <source>
        <dbReference type="Proteomes" id="UP001306508"/>
    </source>
</evidence>
<evidence type="ECO:0000256" key="2">
    <source>
        <dbReference type="ARBA" id="ARBA00004496"/>
    </source>
</evidence>
<evidence type="ECO:0000256" key="7">
    <source>
        <dbReference type="ARBA" id="ARBA00023015"/>
    </source>
</evidence>
<evidence type="ECO:0000256" key="1">
    <source>
        <dbReference type="ARBA" id="ARBA00004123"/>
    </source>
</evidence>
<evidence type="ECO:0000256" key="5">
    <source>
        <dbReference type="ARBA" id="ARBA00022491"/>
    </source>
</evidence>
<keyword evidence="15" id="KW-1185">Reference proteome</keyword>
<reference evidence="15" key="1">
    <citation type="submission" date="2023-07" db="EMBL/GenBank/DDBJ databases">
        <title>A draft genome of Kazachstania heterogenica Y-27499.</title>
        <authorList>
            <person name="Donic C."/>
            <person name="Kralova J.S."/>
            <person name="Fidel L."/>
            <person name="Ben-Dor S."/>
            <person name="Jung S."/>
        </authorList>
    </citation>
    <scope>NUCLEOTIDE SEQUENCE [LARGE SCALE GENOMIC DNA]</scope>
    <source>
        <strain evidence="15">Y27499</strain>
    </source>
</reference>
<dbReference type="InterPro" id="IPR040168">
    <property type="entry name" value="Not2/3/5"/>
</dbReference>
<evidence type="ECO:0000313" key="14">
    <source>
        <dbReference type="EMBL" id="KAK5778506.1"/>
    </source>
</evidence>
<gene>
    <name evidence="14" type="ORF">RI543_004173</name>
</gene>
<comment type="function">
    <text evidence="10">Acts as component of the CCR4-NOT core complex, which in the nucleus seems to be a general transcription factor, and in the cytoplasm the major mRNA deadenylase involved in mRNA turnover. The NOT protein subcomplex negatively regulates the basal and activated transcription of many genes. Preferentially affects TC-type TATA element-dependent transcription. Could directly or indirectly inhibit component(s) of the general transcription machinery.</text>
</comment>
<keyword evidence="5 10" id="KW-0678">Repressor</keyword>
<protein>
    <recommendedName>
        <fullName evidence="10">General negative regulator of transcription subunit</fullName>
    </recommendedName>
</protein>
<dbReference type="Gene3D" id="2.30.30.1020">
    <property type="entry name" value="CCR4-NOT complex subunit 2/3/5, C-terminal domain"/>
    <property type="match status" value="1"/>
</dbReference>
<feature type="compositionally biased region" description="Low complexity" evidence="11">
    <location>
        <begin position="283"/>
        <end position="328"/>
    </location>
</feature>
<dbReference type="EMBL" id="JAWIZZ010000053">
    <property type="protein sequence ID" value="KAK5778506.1"/>
    <property type="molecule type" value="Genomic_DNA"/>
</dbReference>
<name>A0AAN7W0H7_9SACH</name>
<feature type="domain" description="NOT2/NOT3/NOT5 C-terminal" evidence="13">
    <location>
        <begin position="411"/>
        <end position="640"/>
    </location>
</feature>
<feature type="compositionally biased region" description="Polar residues" evidence="11">
    <location>
        <begin position="248"/>
        <end position="267"/>
    </location>
</feature>
<dbReference type="Pfam" id="PF04065">
    <property type="entry name" value="Not3"/>
    <property type="match status" value="1"/>
</dbReference>
<accession>A0AAN7W0H7</accession>
<dbReference type="InterPro" id="IPR012270">
    <property type="entry name" value="CCR4-NOT_su3/5"/>
</dbReference>
<dbReference type="GO" id="GO:0006355">
    <property type="term" value="P:regulation of DNA-templated transcription"/>
    <property type="evidence" value="ECO:0007669"/>
    <property type="project" value="InterPro"/>
</dbReference>
<evidence type="ECO:0000256" key="3">
    <source>
        <dbReference type="ARBA" id="ARBA00007682"/>
    </source>
</evidence>
<dbReference type="InterPro" id="IPR007207">
    <property type="entry name" value="Not_N"/>
</dbReference>
<feature type="domain" description="CCR4-Not complex component Not N-terminal" evidence="12">
    <location>
        <begin position="2"/>
        <end position="243"/>
    </location>
</feature>
<evidence type="ECO:0000256" key="9">
    <source>
        <dbReference type="ARBA" id="ARBA00023242"/>
    </source>
</evidence>
<dbReference type="GO" id="GO:0000932">
    <property type="term" value="C:P-body"/>
    <property type="evidence" value="ECO:0007669"/>
    <property type="project" value="UniProtKB-UniRule"/>
</dbReference>
<dbReference type="GO" id="GO:0005634">
    <property type="term" value="C:nucleus"/>
    <property type="evidence" value="ECO:0007669"/>
    <property type="project" value="UniProtKB-SubCell"/>
</dbReference>
<dbReference type="InterPro" id="IPR038635">
    <property type="entry name" value="CCR4-NOT_su2/3/5_C_sf"/>
</dbReference>
<keyword evidence="7 10" id="KW-0805">Transcription regulation</keyword>
<evidence type="ECO:0000256" key="10">
    <source>
        <dbReference type="PIRNR" id="PIRNR005290"/>
    </source>
</evidence>
<dbReference type="GO" id="GO:0000289">
    <property type="term" value="P:nuclear-transcribed mRNA poly(A) tail shortening"/>
    <property type="evidence" value="ECO:0007669"/>
    <property type="project" value="UniProtKB-ARBA"/>
</dbReference>
<comment type="subcellular location">
    <subcellularLocation>
        <location evidence="2 10">Cytoplasm</location>
    </subcellularLocation>
    <subcellularLocation>
        <location evidence="1 10">Nucleus</location>
    </subcellularLocation>
</comment>